<accession>A0A7I6GXT5</accession>
<protein>
    <submittedName>
        <fullName evidence="1">Uncharacterized protein</fullName>
    </submittedName>
</protein>
<gene>
    <name evidence="1" type="ordered locus">BGP222</name>
</gene>
<organism evidence="1">
    <name type="scientific">Borrelia garinii subsp. bavariensis (strain ATCC BAA-2496 / DSM 23469 / PBi)</name>
    <name type="common">Borreliella bavariensis</name>
    <dbReference type="NCBI Taxonomy" id="290434"/>
    <lineage>
        <taxon>Bacteria</taxon>
        <taxon>Pseudomonadati</taxon>
        <taxon>Spirochaetota</taxon>
        <taxon>Spirochaetia</taxon>
        <taxon>Spirochaetales</taxon>
        <taxon>Borreliaceae</taxon>
        <taxon>Borreliella</taxon>
    </lineage>
</organism>
<name>A0A7I6GXT5_BORGP</name>
<dbReference type="AlphaFoldDB" id="A0A7I6GXT5"/>
<dbReference type="EMBL" id="AY722927">
    <property type="protein sequence ID" value="AAU86073.1"/>
    <property type="molecule type" value="Genomic_DNA"/>
</dbReference>
<sequence>MKNVFIKNNINLYLKTIQQVRFKIFYEFIKKLKGIDKNFKGNGYKYYRKSYKLSKSNI</sequence>
<evidence type="ECO:0000313" key="2">
    <source>
        <dbReference type="Proteomes" id="UP000002276"/>
    </source>
</evidence>
<reference evidence="1" key="2">
    <citation type="submission" date="2004-09" db="EMBL/GenBank/DDBJ databases">
        <authorList>
            <person name="Gloeckner G."/>
            <person name="Schilhabel M."/>
            <person name="Lehmann R."/>
            <person name="Platzer M."/>
        </authorList>
    </citation>
    <scope>NUCLEOTIDE SEQUENCE</scope>
    <source>
        <strain evidence="1">PBi</strain>
    </source>
</reference>
<evidence type="ECO:0000313" key="1">
    <source>
        <dbReference type="EMBL" id="AAU86073.1"/>
    </source>
</evidence>
<proteinExistence type="predicted"/>
<reference evidence="1" key="1">
    <citation type="journal article" date="2004" name="Nucleic Acids Res.">
        <title>Comparative analysis of the Borrelia garinii genome.</title>
        <authorList>
            <person name="Glockner G."/>
            <person name="Lehmann R."/>
            <person name="Romualdi A."/>
            <person name="Pradella S."/>
            <person name="Schulte-Spechtel U."/>
            <person name="Schilhabel M."/>
            <person name="Wilske B."/>
            <person name="Suhnel J."/>
            <person name="Platzer M."/>
        </authorList>
    </citation>
    <scope>NUCLEOTIDE SEQUENCE [LARGE SCALE GENOMIC DNA]</scope>
    <source>
        <strain>ATCC BAA-2496 / DSM 23469 / PBi</strain>
        <strain evidence="1">PBi</strain>
        <plasmid>13</plasmid>
    </source>
</reference>
<geneLocation type="plasmid" evidence="2">
    <name>13</name>
</geneLocation>